<dbReference type="PANTHER" id="PTHR43711:SF32">
    <property type="entry name" value="SENSOR-TYPE HISTIDINE KINASE PRRB"/>
    <property type="match status" value="1"/>
</dbReference>
<keyword evidence="4 9" id="KW-0418">Kinase</keyword>
<dbReference type="EMBL" id="JAVREJ010000023">
    <property type="protein sequence ID" value="MDT0352955.1"/>
    <property type="molecule type" value="Genomic_DNA"/>
</dbReference>
<name>A0ABU2NG66_9PSEU</name>
<comment type="caution">
    <text evidence="9">The sequence shown here is derived from an EMBL/GenBank/DDBJ whole genome shotgun (WGS) entry which is preliminary data.</text>
</comment>
<dbReference type="Gene3D" id="3.30.565.10">
    <property type="entry name" value="Histidine kinase-like ATPase, C-terminal domain"/>
    <property type="match status" value="1"/>
</dbReference>
<keyword evidence="3" id="KW-0808">Transferase</keyword>
<dbReference type="PANTHER" id="PTHR43711">
    <property type="entry name" value="TWO-COMPONENT HISTIDINE KINASE"/>
    <property type="match status" value="1"/>
</dbReference>
<protein>
    <recommendedName>
        <fullName evidence="2">histidine kinase</fullName>
        <ecNumber evidence="2">2.7.13.3</ecNumber>
    </recommendedName>
</protein>
<gene>
    <name evidence="9" type="ORF">RM445_25890</name>
</gene>
<sequence>MTALAMTPALRGLGPPGAAVLVLTVATATVTAGAAILAEIIGRVCDDPRWSWAAAAFALYGVVVLPVSALAASGDTPRLLLIRVVAYVVALPLLVASLRPPQRLSPAVPWMFTVVGALLATAASAVPETAVPSRAVMALLVVVVLPAWTAVAVGYVVEGYRRRSGPRLRFGLGLAVVAIAQLYRVATGVPIGDPVFTALRLVGAVVVLLALARLVARSIAAVRSQHFAQQEELTVAAVHLGRAQELAAERDHELRNGLAGLAGITHLLSSGADDEEQQRLRQAVLSELTRLHKILDGGGLVFDAPDGPPRAEYEVGPVLAGLVTLRTSAGALVTVDADPALRACGDAAVLAQVITNLLANCDRHAPGAPVAVRGYRAGDKVVIEVRDEGPGLRSALGHDVLQRGVHDPSAGGSGLGLHISARLINREGGELDLRTVTDPRGCLATVRLPAADSGLDVAPERPEVGRPGATPTR</sequence>
<proteinExistence type="predicted"/>
<dbReference type="GO" id="GO:0016301">
    <property type="term" value="F:kinase activity"/>
    <property type="evidence" value="ECO:0007669"/>
    <property type="project" value="UniProtKB-KW"/>
</dbReference>
<dbReference type="SUPFAM" id="SSF55874">
    <property type="entry name" value="ATPase domain of HSP90 chaperone/DNA topoisomerase II/histidine kinase"/>
    <property type="match status" value="1"/>
</dbReference>
<reference evidence="10" key="1">
    <citation type="submission" date="2023-07" db="EMBL/GenBank/DDBJ databases">
        <title>30 novel species of actinomycetes from the DSMZ collection.</title>
        <authorList>
            <person name="Nouioui I."/>
        </authorList>
    </citation>
    <scope>NUCLEOTIDE SEQUENCE [LARGE SCALE GENOMIC DNA]</scope>
    <source>
        <strain evidence="10">DSM 45834</strain>
    </source>
</reference>
<feature type="transmembrane region" description="Helical" evidence="7">
    <location>
        <begin position="50"/>
        <end position="73"/>
    </location>
</feature>
<dbReference type="InterPro" id="IPR050736">
    <property type="entry name" value="Sensor_HK_Regulatory"/>
</dbReference>
<dbReference type="Proteomes" id="UP001183202">
    <property type="component" value="Unassembled WGS sequence"/>
</dbReference>
<evidence type="ECO:0000256" key="5">
    <source>
        <dbReference type="ARBA" id="ARBA00023012"/>
    </source>
</evidence>
<dbReference type="InterPro" id="IPR004358">
    <property type="entry name" value="Sig_transdc_His_kin-like_C"/>
</dbReference>
<evidence type="ECO:0000256" key="2">
    <source>
        <dbReference type="ARBA" id="ARBA00012438"/>
    </source>
</evidence>
<accession>A0ABU2NG66</accession>
<dbReference type="InterPro" id="IPR005467">
    <property type="entry name" value="His_kinase_dom"/>
</dbReference>
<evidence type="ECO:0000256" key="6">
    <source>
        <dbReference type="SAM" id="MobiDB-lite"/>
    </source>
</evidence>
<feature type="domain" description="Histidine kinase" evidence="8">
    <location>
        <begin position="249"/>
        <end position="452"/>
    </location>
</feature>
<keyword evidence="7" id="KW-0812">Transmembrane</keyword>
<feature type="transmembrane region" description="Helical" evidence="7">
    <location>
        <begin position="198"/>
        <end position="216"/>
    </location>
</feature>
<feature type="transmembrane region" description="Helical" evidence="7">
    <location>
        <begin position="110"/>
        <end position="130"/>
    </location>
</feature>
<dbReference type="Pfam" id="PF02518">
    <property type="entry name" value="HATPase_c"/>
    <property type="match status" value="1"/>
</dbReference>
<organism evidence="9 10">
    <name type="scientific">Pseudonocardia charpentierae</name>
    <dbReference type="NCBI Taxonomy" id="3075545"/>
    <lineage>
        <taxon>Bacteria</taxon>
        <taxon>Bacillati</taxon>
        <taxon>Actinomycetota</taxon>
        <taxon>Actinomycetes</taxon>
        <taxon>Pseudonocardiales</taxon>
        <taxon>Pseudonocardiaceae</taxon>
        <taxon>Pseudonocardia</taxon>
    </lineage>
</organism>
<keyword evidence="10" id="KW-1185">Reference proteome</keyword>
<comment type="catalytic activity">
    <reaction evidence="1">
        <text>ATP + protein L-histidine = ADP + protein N-phospho-L-histidine.</text>
        <dbReference type="EC" id="2.7.13.3"/>
    </reaction>
</comment>
<dbReference type="SMART" id="SM00387">
    <property type="entry name" value="HATPase_c"/>
    <property type="match status" value="1"/>
</dbReference>
<evidence type="ECO:0000256" key="7">
    <source>
        <dbReference type="SAM" id="Phobius"/>
    </source>
</evidence>
<evidence type="ECO:0000259" key="8">
    <source>
        <dbReference type="PROSITE" id="PS50109"/>
    </source>
</evidence>
<keyword evidence="5" id="KW-0902">Two-component regulatory system</keyword>
<dbReference type="PRINTS" id="PR00344">
    <property type="entry name" value="BCTRLSENSOR"/>
</dbReference>
<evidence type="ECO:0000313" key="10">
    <source>
        <dbReference type="Proteomes" id="UP001183202"/>
    </source>
</evidence>
<dbReference type="InterPro" id="IPR003594">
    <property type="entry name" value="HATPase_dom"/>
</dbReference>
<feature type="transmembrane region" description="Helical" evidence="7">
    <location>
        <begin position="79"/>
        <end position="98"/>
    </location>
</feature>
<evidence type="ECO:0000256" key="1">
    <source>
        <dbReference type="ARBA" id="ARBA00000085"/>
    </source>
</evidence>
<keyword evidence="7" id="KW-0472">Membrane</keyword>
<feature type="region of interest" description="Disordered" evidence="6">
    <location>
        <begin position="453"/>
        <end position="473"/>
    </location>
</feature>
<dbReference type="PROSITE" id="PS50109">
    <property type="entry name" value="HIS_KIN"/>
    <property type="match status" value="1"/>
</dbReference>
<evidence type="ECO:0000256" key="4">
    <source>
        <dbReference type="ARBA" id="ARBA00022777"/>
    </source>
</evidence>
<evidence type="ECO:0000313" key="9">
    <source>
        <dbReference type="EMBL" id="MDT0352955.1"/>
    </source>
</evidence>
<dbReference type="InterPro" id="IPR036890">
    <property type="entry name" value="HATPase_C_sf"/>
</dbReference>
<keyword evidence="7" id="KW-1133">Transmembrane helix</keyword>
<dbReference type="RefSeq" id="WP_311559472.1">
    <property type="nucleotide sequence ID" value="NZ_JAVREJ010000023.1"/>
</dbReference>
<feature type="transmembrane region" description="Helical" evidence="7">
    <location>
        <begin position="18"/>
        <end position="38"/>
    </location>
</feature>
<dbReference type="EC" id="2.7.13.3" evidence="2"/>
<evidence type="ECO:0000256" key="3">
    <source>
        <dbReference type="ARBA" id="ARBA00022679"/>
    </source>
</evidence>
<feature type="transmembrane region" description="Helical" evidence="7">
    <location>
        <begin position="136"/>
        <end position="156"/>
    </location>
</feature>
<feature type="transmembrane region" description="Helical" evidence="7">
    <location>
        <begin position="168"/>
        <end position="186"/>
    </location>
</feature>